<feature type="region of interest" description="Disordered" evidence="1">
    <location>
        <begin position="491"/>
        <end position="510"/>
    </location>
</feature>
<feature type="region of interest" description="Disordered" evidence="1">
    <location>
        <begin position="1068"/>
        <end position="1094"/>
    </location>
</feature>
<dbReference type="EC" id="3.4.24.-" evidence="6"/>
<dbReference type="Pfam" id="PF20773">
    <property type="entry name" value="InhA-like_MAM"/>
    <property type="match status" value="1"/>
</dbReference>
<keyword evidence="7" id="KW-1185">Reference proteome</keyword>
<dbReference type="Gene3D" id="2.60.120.260">
    <property type="entry name" value="Galactose-binding domain-like"/>
    <property type="match status" value="1"/>
</dbReference>
<reference evidence="6 7" key="1">
    <citation type="submission" date="2015-02" db="EMBL/GenBank/DDBJ databases">
        <title>Draft genome sequences of ten Microbacterium spp. with emphasis on heavy metal contaminated environments.</title>
        <authorList>
            <person name="Corretto E."/>
        </authorList>
    </citation>
    <scope>NUCLEOTIDE SEQUENCE [LARGE SCALE GENOMIC DNA]</scope>
    <source>
        <strain evidence="6 7">ARN176</strain>
    </source>
</reference>
<feature type="domain" description="Immune inhibitor A-like metallopeptidase VEG" evidence="5">
    <location>
        <begin position="707"/>
        <end position="797"/>
    </location>
</feature>
<dbReference type="PATRIC" id="fig|582680.6.peg.1453"/>
<evidence type="ECO:0000256" key="2">
    <source>
        <dbReference type="SAM" id="Phobius"/>
    </source>
</evidence>
<evidence type="ECO:0000256" key="1">
    <source>
        <dbReference type="SAM" id="MobiDB-lite"/>
    </source>
</evidence>
<keyword evidence="3" id="KW-0732">Signal</keyword>
<keyword evidence="2" id="KW-0472">Membrane</keyword>
<feature type="region of interest" description="Disordered" evidence="1">
    <location>
        <begin position="952"/>
        <end position="984"/>
    </location>
</feature>
<feature type="region of interest" description="Disordered" evidence="1">
    <location>
        <begin position="33"/>
        <end position="67"/>
    </location>
</feature>
<sequence>MSEKSARVRRRAAATTSVFVLAAAGVATFGAVPASAAPPSAAPPSAQVAGTSSATASGSTAGKSGASDHYINYVAPRAEAFTDASDDQAVADLGGGASARKAISDTAFERAKENDQKHAQGNPVAAEQLAKTEAEAVQTGESPKNLKHADSTQQAKLLTILVEFDGTEDFSGLQVPTGFGATDCKPGDVQGPTLHNNIPDPAGAAHKDNNTMWVPDFSSDFYNRMLFSDEGITERVRTDLTGLDGQPGFDISGHTMKKMYEEMSRGAYSLSGEATAWVKVPHSEGYYGATVCHLNPATGAYEAGPMQDMQGHPDNPLGPGQLPIDAVAALAQQNPDFPWADYDIEDQGDRDGDGNVHEPDGIIDHVVLVHAGEDKSGGGGKEGTYAVWAHSSDVAGGATIPGTDFKIQNYIVQPENSGVGVFAHEYGHDLGLPDLYDTSNAGNSDIDFWDLMSSGSHSGPIFQSMPTHMGIWDKWVLGWVDPLEINPGDGTKTVKVGQASRPAKGTEDGVKINLPDKRITLAEPHSGSEMWYSNADQDWADAQLKRSIDNVPAGATFSMWNDYVIEEDWDFGFVEVSTDGGSTWTEQKVYDESGALVSTDDGYSDPNGRMKDFGNKKYGLTGSTDGWRHDHIDLSAYAGQNIQVRLRQATDAAYEDRGWFSDDFALTAGGADVWTDDVESGDNGWTATAGTFTDTTGAGWVRDTGTQVKAQYYLVEWRNFDGFDEGLKYGYTTVYSDEGWKVEKVPYNAPGALVWYRDTAYGDSNQVTANLTNLPSYGAKGGLLLVDSHFDPLRRTGAAAEMDPSVTKNISSRAQSSNAAFGLTPTLPFKDCLVDVDFNEACTDFAAQTPVKSFTDDQGWVAGLEVRDGQLFNRLRDASVVVPSVDGAPYSTRVVNPDGTPATDLYGHDLGFTTLGTGNPADAGVGYGTVVTVKKSLQNNTAALLTVRAPLSEDPAKPDAPAITSPANGAKLDTAPTEVSGTGVPGADVVVTLDGVQGAAKSAAPAAAKAAAPAAEAAEPTVVGDDGTWSVALPSTVAVGSHTISAVQTYGGVSSDASESTFVVADVVTPTPTPTPTTPGGDPGTGGNGNGNGSSKGNLAATGLNGDALLTTGIIGGALVLLASAFLVMSRRRRRLQGDTTADPMS</sequence>
<evidence type="ECO:0000259" key="5">
    <source>
        <dbReference type="Pfam" id="PF20774"/>
    </source>
</evidence>
<dbReference type="GO" id="GO:0006508">
    <property type="term" value="P:proteolysis"/>
    <property type="evidence" value="ECO:0007669"/>
    <property type="project" value="InterPro"/>
</dbReference>
<organism evidence="6 7">
    <name type="scientific">Microbacterium azadirachtae</name>
    <dbReference type="NCBI Taxonomy" id="582680"/>
    <lineage>
        <taxon>Bacteria</taxon>
        <taxon>Bacillati</taxon>
        <taxon>Actinomycetota</taxon>
        <taxon>Actinomycetes</taxon>
        <taxon>Micrococcales</taxon>
        <taxon>Microbacteriaceae</taxon>
        <taxon>Microbacterium</taxon>
    </lineage>
</organism>
<dbReference type="Pfam" id="PF20774">
    <property type="entry name" value="InhA-like_VEG"/>
    <property type="match status" value="1"/>
</dbReference>
<keyword evidence="6" id="KW-0378">Hydrolase</keyword>
<protein>
    <submittedName>
        <fullName evidence="6">Immune inhibitor A</fullName>
        <ecNumber evidence="6">3.4.24.-</ecNumber>
    </submittedName>
</protein>
<dbReference type="STRING" id="582680.RS86_01417"/>
<gene>
    <name evidence="6" type="primary">ina</name>
    <name evidence="6" type="ORF">RS86_01417</name>
</gene>
<feature type="domain" description="Peptidase M6-like" evidence="4">
    <location>
        <begin position="151"/>
        <end position="474"/>
    </location>
</feature>
<dbReference type="PANTHER" id="PTHR41775">
    <property type="entry name" value="SECRETED PROTEIN-RELATED"/>
    <property type="match status" value="1"/>
</dbReference>
<feature type="transmembrane region" description="Helical" evidence="2">
    <location>
        <begin position="1108"/>
        <end position="1128"/>
    </location>
</feature>
<dbReference type="Pfam" id="PF05547">
    <property type="entry name" value="Peptidase_M6"/>
    <property type="match status" value="1"/>
</dbReference>
<evidence type="ECO:0000259" key="4">
    <source>
        <dbReference type="Pfam" id="PF05547"/>
    </source>
</evidence>
<dbReference type="InterPro" id="IPR008757">
    <property type="entry name" value="Peptidase_M6-like_domain"/>
</dbReference>
<evidence type="ECO:0000313" key="6">
    <source>
        <dbReference type="EMBL" id="KJL33980.1"/>
    </source>
</evidence>
<dbReference type="InterPro" id="IPR048665">
    <property type="entry name" value="InhA-like_VEG"/>
</dbReference>
<dbReference type="AlphaFoldDB" id="A0A0F0LNY7"/>
<dbReference type="SUPFAM" id="SSF55486">
    <property type="entry name" value="Metalloproteases ('zincins'), catalytic domain"/>
    <property type="match status" value="1"/>
</dbReference>
<comment type="caution">
    <text evidence="6">The sequence shown here is derived from an EMBL/GenBank/DDBJ whole genome shotgun (WGS) entry which is preliminary data.</text>
</comment>
<dbReference type="EMBL" id="JYIX01000031">
    <property type="protein sequence ID" value="KJL33980.1"/>
    <property type="molecule type" value="Genomic_DNA"/>
</dbReference>
<feature type="compositionally biased region" description="Gly residues" evidence="1">
    <location>
        <begin position="1081"/>
        <end position="1094"/>
    </location>
</feature>
<keyword evidence="2" id="KW-1133">Transmembrane helix</keyword>
<dbReference type="NCBIfam" id="TIGR03296">
    <property type="entry name" value="M6dom_TIGR03296"/>
    <property type="match status" value="1"/>
</dbReference>
<dbReference type="Proteomes" id="UP000033740">
    <property type="component" value="Unassembled WGS sequence"/>
</dbReference>
<feature type="chain" id="PRO_5002445441" evidence="3">
    <location>
        <begin position="37"/>
        <end position="1146"/>
    </location>
</feature>
<feature type="region of interest" description="Disordered" evidence="1">
    <location>
        <begin position="338"/>
        <end position="358"/>
    </location>
</feature>
<proteinExistence type="predicted"/>
<dbReference type="MEROPS" id="M06.002"/>
<name>A0A0F0LNY7_9MICO</name>
<dbReference type="RefSeq" id="WP_082076639.1">
    <property type="nucleotide sequence ID" value="NZ_JYIX01000031.1"/>
</dbReference>
<accession>A0A0F0LNY7</accession>
<evidence type="ECO:0000256" key="3">
    <source>
        <dbReference type="SAM" id="SignalP"/>
    </source>
</evidence>
<feature type="compositionally biased region" description="Basic and acidic residues" evidence="1">
    <location>
        <begin position="347"/>
        <end position="358"/>
    </location>
</feature>
<dbReference type="GO" id="GO:0008233">
    <property type="term" value="F:peptidase activity"/>
    <property type="evidence" value="ECO:0007669"/>
    <property type="project" value="InterPro"/>
</dbReference>
<evidence type="ECO:0000313" key="7">
    <source>
        <dbReference type="Proteomes" id="UP000033740"/>
    </source>
</evidence>
<feature type="signal peptide" evidence="3">
    <location>
        <begin position="1"/>
        <end position="36"/>
    </location>
</feature>
<dbReference type="PANTHER" id="PTHR41775:SF1">
    <property type="entry name" value="PEPTIDASE M6-LIKE DOMAIN-CONTAINING PROTEIN"/>
    <property type="match status" value="1"/>
</dbReference>
<keyword evidence="2" id="KW-0812">Transmembrane</keyword>